<proteinExistence type="predicted"/>
<dbReference type="RefSeq" id="WP_188646586.1">
    <property type="nucleotide sequence ID" value="NZ_BMHQ01000002.1"/>
</dbReference>
<dbReference type="Proteomes" id="UP000625210">
    <property type="component" value="Unassembled WGS sequence"/>
</dbReference>
<sequence>MSQSLQIDVAPAALKWFQREMGARPGDTIRLVAKYKAETGCCDVHQGCGFRLSFEEPNRPAAITRMDGISFFVEEQDLWNFEGDLLTVSYDQTADELSLNMK</sequence>
<reference evidence="1" key="2">
    <citation type="submission" date="2020-09" db="EMBL/GenBank/DDBJ databases">
        <authorList>
            <person name="Sun Q."/>
            <person name="Zhou Y."/>
        </authorList>
    </citation>
    <scope>NUCLEOTIDE SEQUENCE</scope>
    <source>
        <strain evidence="1">CGMCC 1.15179</strain>
    </source>
</reference>
<comment type="caution">
    <text evidence="1">The sequence shown here is derived from an EMBL/GenBank/DDBJ whole genome shotgun (WGS) entry which is preliminary data.</text>
</comment>
<gene>
    <name evidence="1" type="ORF">GCM10011571_07960</name>
</gene>
<evidence type="ECO:0008006" key="3">
    <source>
        <dbReference type="Google" id="ProtNLM"/>
    </source>
</evidence>
<evidence type="ECO:0000313" key="1">
    <source>
        <dbReference type="EMBL" id="GGE09014.1"/>
    </source>
</evidence>
<accession>A0A8J2YCK7</accession>
<evidence type="ECO:0000313" key="2">
    <source>
        <dbReference type="Proteomes" id="UP000625210"/>
    </source>
</evidence>
<keyword evidence="2" id="KW-1185">Reference proteome</keyword>
<dbReference type="AlphaFoldDB" id="A0A8J2YCK7"/>
<reference evidence="1" key="1">
    <citation type="journal article" date="2014" name="Int. J. Syst. Evol. Microbiol.">
        <title>Complete genome sequence of Corynebacterium casei LMG S-19264T (=DSM 44701T), isolated from a smear-ripened cheese.</title>
        <authorList>
            <consortium name="US DOE Joint Genome Institute (JGI-PGF)"/>
            <person name="Walter F."/>
            <person name="Albersmeier A."/>
            <person name="Kalinowski J."/>
            <person name="Ruckert C."/>
        </authorList>
    </citation>
    <scope>NUCLEOTIDE SEQUENCE</scope>
    <source>
        <strain evidence="1">CGMCC 1.15179</strain>
    </source>
</reference>
<name>A0A8J2YCK7_9BACL</name>
<organism evidence="1 2">
    <name type="scientific">Marinithermofilum abyssi</name>
    <dbReference type="NCBI Taxonomy" id="1571185"/>
    <lineage>
        <taxon>Bacteria</taxon>
        <taxon>Bacillati</taxon>
        <taxon>Bacillota</taxon>
        <taxon>Bacilli</taxon>
        <taxon>Bacillales</taxon>
        <taxon>Thermoactinomycetaceae</taxon>
        <taxon>Marinithermofilum</taxon>
    </lineage>
</organism>
<dbReference type="EMBL" id="BMHQ01000002">
    <property type="protein sequence ID" value="GGE09014.1"/>
    <property type="molecule type" value="Genomic_DNA"/>
</dbReference>
<protein>
    <recommendedName>
        <fullName evidence="3">FeS cluster biogenesis domain-containing protein</fullName>
    </recommendedName>
</protein>